<evidence type="ECO:0000256" key="1">
    <source>
        <dbReference type="ARBA" id="ARBA00001966"/>
    </source>
</evidence>
<dbReference type="Proteomes" id="UP000027946">
    <property type="component" value="Unassembled WGS sequence"/>
</dbReference>
<dbReference type="PANTHER" id="PTHR43409">
    <property type="entry name" value="ANAEROBIC MAGNESIUM-PROTOPORPHYRIN IX MONOMETHYL ESTER CYCLASE-RELATED"/>
    <property type="match status" value="1"/>
</dbReference>
<dbReference type="SFLD" id="SFLDG01123">
    <property type="entry name" value="methyltransferase_(Class_B)"/>
    <property type="match status" value="1"/>
</dbReference>
<sequence>MKITFILPGIGKKENEKYIKTWKMEPLTIATLKKLTPNDIETEFFDDRLELIDYNTPTDLVVISVETYTAKRAYQISGEFRKRGVKVIMGGYHVTLLPDEAVKYADAVLSGNAETIWEIVIEDFKRGNLKKMYSGRPQILNSIPDRSIYADKKYLPLSLVETGRGCPFSCEFCAISSYYCSNYRPRPIESVIEDIKKSNGRYFFLVDDNIVANPEHCKELFSAIAPLNIKWTSQGSLTMAKDKDLLKLMKKSGCDTILIGFESLDERNLNQMKKDWSLKIGERDELIKRIHDAGISIYATFVFGFDYDTPSSFERAVEFSLNHDFFFAAFNHLLPFPGTPLYERLKYEKRLTSEKWWLEPGYKYGDISFIPRNMSPEELSCRCAKARRDFFKYSSIFKRWTKLLLRNPDPLLSMIFLSQNINLKLEVDRKLSMPIGSGLDEFPK</sequence>
<dbReference type="EMBL" id="JJMM01000002">
    <property type="protein sequence ID" value="KDR96619.1"/>
    <property type="molecule type" value="Genomic_DNA"/>
</dbReference>
<evidence type="ECO:0000313" key="10">
    <source>
        <dbReference type="Proteomes" id="UP000027946"/>
    </source>
</evidence>
<dbReference type="GO" id="GO:0008168">
    <property type="term" value="F:methyltransferase activity"/>
    <property type="evidence" value="ECO:0007669"/>
    <property type="project" value="UniProtKB-KW"/>
</dbReference>
<evidence type="ECO:0000256" key="5">
    <source>
        <dbReference type="ARBA" id="ARBA00022723"/>
    </source>
</evidence>
<keyword evidence="5" id="KW-0479">Metal-binding</keyword>
<evidence type="ECO:0000256" key="4">
    <source>
        <dbReference type="ARBA" id="ARBA00022691"/>
    </source>
</evidence>
<feature type="domain" description="Radical SAM core" evidence="8">
    <location>
        <begin position="152"/>
        <end position="377"/>
    </location>
</feature>
<keyword evidence="4" id="KW-0949">S-adenosyl-L-methionine</keyword>
<dbReference type="GO" id="GO:0051539">
    <property type="term" value="F:4 iron, 4 sulfur cluster binding"/>
    <property type="evidence" value="ECO:0007669"/>
    <property type="project" value="UniProtKB-KW"/>
</dbReference>
<dbReference type="STRING" id="1121324.CLIT_2c02250"/>
<dbReference type="PROSITE" id="PS51918">
    <property type="entry name" value="RADICAL_SAM"/>
    <property type="match status" value="1"/>
</dbReference>
<gene>
    <name evidence="9" type="ORF">CLIT_2c02250</name>
</gene>
<dbReference type="SMART" id="SM00729">
    <property type="entry name" value="Elp3"/>
    <property type="match status" value="1"/>
</dbReference>
<dbReference type="SFLD" id="SFLDS00029">
    <property type="entry name" value="Radical_SAM"/>
    <property type="match status" value="1"/>
</dbReference>
<reference evidence="9 10" key="1">
    <citation type="submission" date="2014-03" db="EMBL/GenBank/DDBJ databases">
        <title>Genome sequence of Clostridium litorale W6, DSM 5388.</title>
        <authorList>
            <person name="Poehlein A."/>
            <person name="Jagirdar A."/>
            <person name="Khonsari B."/>
            <person name="Chibani C.M."/>
            <person name="Gutierrez Gutierrez D.A."/>
            <person name="Davydova E."/>
            <person name="Alghaithi H.S."/>
            <person name="Nair K.P."/>
            <person name="Dhamotharan K."/>
            <person name="Chandran L."/>
            <person name="G W."/>
            <person name="Daniel R."/>
        </authorList>
    </citation>
    <scope>NUCLEOTIDE SEQUENCE [LARGE SCALE GENOMIC DNA]</scope>
    <source>
        <strain evidence="9 10">W6</strain>
    </source>
</reference>
<protein>
    <submittedName>
        <fullName evidence="9">Methyltransferase</fullName>
        <ecNumber evidence="9">2.1.1.-</ecNumber>
    </submittedName>
</protein>
<dbReference type="SUPFAM" id="SSF102114">
    <property type="entry name" value="Radical SAM enzymes"/>
    <property type="match status" value="1"/>
</dbReference>
<name>A0A069RHY9_PEPLI</name>
<dbReference type="InterPro" id="IPR023404">
    <property type="entry name" value="rSAM_horseshoe"/>
</dbReference>
<dbReference type="CDD" id="cd01335">
    <property type="entry name" value="Radical_SAM"/>
    <property type="match status" value="1"/>
</dbReference>
<dbReference type="AlphaFoldDB" id="A0A069RHY9"/>
<dbReference type="InterPro" id="IPR006638">
    <property type="entry name" value="Elp3/MiaA/NifB-like_rSAM"/>
</dbReference>
<evidence type="ECO:0000313" key="9">
    <source>
        <dbReference type="EMBL" id="KDR96619.1"/>
    </source>
</evidence>
<keyword evidence="6" id="KW-0408">Iron</keyword>
<dbReference type="eggNOG" id="COG1032">
    <property type="taxonomic scope" value="Bacteria"/>
</dbReference>
<evidence type="ECO:0000256" key="2">
    <source>
        <dbReference type="ARBA" id="ARBA00022603"/>
    </source>
</evidence>
<dbReference type="Gene3D" id="3.40.50.280">
    <property type="entry name" value="Cobalamin-binding domain"/>
    <property type="match status" value="1"/>
</dbReference>
<dbReference type="SFLD" id="SFLDG01082">
    <property type="entry name" value="B12-binding_domain_containing"/>
    <property type="match status" value="1"/>
</dbReference>
<dbReference type="InterPro" id="IPR007197">
    <property type="entry name" value="rSAM"/>
</dbReference>
<dbReference type="InterPro" id="IPR034466">
    <property type="entry name" value="Methyltransferase_Class_B"/>
</dbReference>
<keyword evidence="2 9" id="KW-0489">Methyltransferase</keyword>
<dbReference type="RefSeq" id="WP_038261128.1">
    <property type="nucleotide sequence ID" value="NZ_FSRH01000001.1"/>
</dbReference>
<comment type="cofactor">
    <cofactor evidence="1">
        <name>[4Fe-4S] cluster</name>
        <dbReference type="ChEBI" id="CHEBI:49883"/>
    </cofactor>
</comment>
<dbReference type="InterPro" id="IPR051198">
    <property type="entry name" value="BchE-like"/>
</dbReference>
<dbReference type="GO" id="GO:0046872">
    <property type="term" value="F:metal ion binding"/>
    <property type="evidence" value="ECO:0007669"/>
    <property type="project" value="UniProtKB-KW"/>
</dbReference>
<dbReference type="PANTHER" id="PTHR43409:SF7">
    <property type="entry name" value="BLL1977 PROTEIN"/>
    <property type="match status" value="1"/>
</dbReference>
<dbReference type="EC" id="2.1.1.-" evidence="9"/>
<dbReference type="InterPro" id="IPR058240">
    <property type="entry name" value="rSAM_sf"/>
</dbReference>
<keyword evidence="10" id="KW-1185">Reference proteome</keyword>
<evidence type="ECO:0000256" key="6">
    <source>
        <dbReference type="ARBA" id="ARBA00023004"/>
    </source>
</evidence>
<dbReference type="GO" id="GO:0032259">
    <property type="term" value="P:methylation"/>
    <property type="evidence" value="ECO:0007669"/>
    <property type="project" value="UniProtKB-KW"/>
</dbReference>
<organism evidence="9 10">
    <name type="scientific">Peptoclostridium litorale DSM 5388</name>
    <dbReference type="NCBI Taxonomy" id="1121324"/>
    <lineage>
        <taxon>Bacteria</taxon>
        <taxon>Bacillati</taxon>
        <taxon>Bacillota</taxon>
        <taxon>Clostridia</taxon>
        <taxon>Peptostreptococcales</taxon>
        <taxon>Peptoclostridiaceae</taxon>
        <taxon>Peptoclostridium</taxon>
    </lineage>
</organism>
<dbReference type="OrthoDB" id="9801659at2"/>
<proteinExistence type="predicted"/>
<evidence type="ECO:0000259" key="8">
    <source>
        <dbReference type="PROSITE" id="PS51918"/>
    </source>
</evidence>
<dbReference type="GO" id="GO:0005829">
    <property type="term" value="C:cytosol"/>
    <property type="evidence" value="ECO:0007669"/>
    <property type="project" value="TreeGrafter"/>
</dbReference>
<evidence type="ECO:0000256" key="3">
    <source>
        <dbReference type="ARBA" id="ARBA00022679"/>
    </source>
</evidence>
<dbReference type="Gene3D" id="3.80.30.20">
    <property type="entry name" value="tm_1862 like domain"/>
    <property type="match status" value="1"/>
</dbReference>
<comment type="caution">
    <text evidence="9">The sequence shown here is derived from an EMBL/GenBank/DDBJ whole genome shotgun (WGS) entry which is preliminary data.</text>
</comment>
<accession>A0A069RHY9</accession>
<dbReference type="Pfam" id="PF04055">
    <property type="entry name" value="Radical_SAM"/>
    <property type="match status" value="1"/>
</dbReference>
<keyword evidence="7" id="KW-0411">Iron-sulfur</keyword>
<evidence type="ECO:0000256" key="7">
    <source>
        <dbReference type="ARBA" id="ARBA00023014"/>
    </source>
</evidence>
<keyword evidence="3 9" id="KW-0808">Transferase</keyword>